<gene>
    <name evidence="4" type="ORF">ENL71_05430</name>
</gene>
<evidence type="ECO:0000256" key="2">
    <source>
        <dbReference type="ARBA" id="ARBA00022643"/>
    </source>
</evidence>
<comment type="caution">
    <text evidence="4">The sequence shown here is derived from an EMBL/GenBank/DDBJ whole genome shotgun (WGS) entry which is preliminary data.</text>
</comment>
<keyword evidence="2" id="KW-0288">FMN</keyword>
<organism evidence="4">
    <name type="scientific">Caldicellulosiruptor owensensis</name>
    <dbReference type="NCBI Taxonomy" id="55205"/>
    <lineage>
        <taxon>Bacteria</taxon>
        <taxon>Bacillati</taxon>
        <taxon>Bacillota</taxon>
        <taxon>Bacillota incertae sedis</taxon>
        <taxon>Caldicellulosiruptorales</taxon>
        <taxon>Caldicellulosiruptoraceae</taxon>
        <taxon>Caldicellulosiruptor</taxon>
    </lineage>
</organism>
<keyword evidence="1" id="KW-0285">Flavoprotein</keyword>
<dbReference type="InterPro" id="IPR029039">
    <property type="entry name" value="Flavoprotein-like_sf"/>
</dbReference>
<evidence type="ECO:0000259" key="3">
    <source>
        <dbReference type="Pfam" id="PF03358"/>
    </source>
</evidence>
<evidence type="ECO:0000313" key="4">
    <source>
        <dbReference type="EMBL" id="HHS01952.1"/>
    </source>
</evidence>
<accession>A0A7C5V3R1</accession>
<dbReference type="InterPro" id="IPR051796">
    <property type="entry name" value="ISF_SsuE-like"/>
</dbReference>
<dbReference type="Gene3D" id="3.40.50.360">
    <property type="match status" value="1"/>
</dbReference>
<dbReference type="PANTHER" id="PTHR43278:SF4">
    <property type="entry name" value="NAD(P)H-DEPENDENT FMN-CONTAINING OXIDOREDUCTASE YWQN-RELATED"/>
    <property type="match status" value="1"/>
</dbReference>
<dbReference type="EMBL" id="DRUZ01000068">
    <property type="protein sequence ID" value="HHS01952.1"/>
    <property type="molecule type" value="Genomic_DNA"/>
</dbReference>
<sequence length="242" mass="28444">MKKRIFCYVGSPKGENSVTFGLIKRLLSLLDYHDICYSQIFSPSNLRIEKCKGCECCFKYGRCELDKVDNFDRIKDEMSSSDIVILGTPVYAGSVSSYLKEFIERLSMWLHIFKLAGKCGVIVVTSSGNSLHETVHYLKRIMQGWGIVFIHTLAISVTKYMDIENTETNEEIMKCVEYIRNFLYGSEKPKSNYYLEQYYQTLKKMYLPIRGLEHYEVKYWNDNGFFEFNSFQELLESRYMKK</sequence>
<dbReference type="GO" id="GO:0016491">
    <property type="term" value="F:oxidoreductase activity"/>
    <property type="evidence" value="ECO:0007669"/>
    <property type="project" value="InterPro"/>
</dbReference>
<protein>
    <submittedName>
        <fullName evidence="4">Flavodoxin family protein</fullName>
    </submittedName>
</protein>
<dbReference type="Pfam" id="PF03358">
    <property type="entry name" value="FMN_red"/>
    <property type="match status" value="1"/>
</dbReference>
<dbReference type="PANTHER" id="PTHR43278">
    <property type="entry name" value="NAD(P)H-DEPENDENT FMN-CONTAINING OXIDOREDUCTASE YWQN-RELATED"/>
    <property type="match status" value="1"/>
</dbReference>
<dbReference type="AlphaFoldDB" id="A0A7C5V3R1"/>
<reference evidence="4" key="1">
    <citation type="journal article" date="2020" name="mSystems">
        <title>Genome- and Community-Level Interaction Insights into Carbon Utilization and Element Cycling Functions of Hydrothermarchaeota in Hydrothermal Sediment.</title>
        <authorList>
            <person name="Zhou Z."/>
            <person name="Liu Y."/>
            <person name="Xu W."/>
            <person name="Pan J."/>
            <person name="Luo Z.H."/>
            <person name="Li M."/>
        </authorList>
    </citation>
    <scope>NUCLEOTIDE SEQUENCE [LARGE SCALE GENOMIC DNA]</scope>
    <source>
        <strain evidence="4">SpSt-102</strain>
    </source>
</reference>
<feature type="domain" description="NADPH-dependent FMN reductase-like" evidence="3">
    <location>
        <begin position="5"/>
        <end position="159"/>
    </location>
</feature>
<dbReference type="InterPro" id="IPR005025">
    <property type="entry name" value="FMN_Rdtase-like_dom"/>
</dbReference>
<proteinExistence type="predicted"/>
<dbReference type="SUPFAM" id="SSF52218">
    <property type="entry name" value="Flavoproteins"/>
    <property type="match status" value="1"/>
</dbReference>
<evidence type="ECO:0000256" key="1">
    <source>
        <dbReference type="ARBA" id="ARBA00022630"/>
    </source>
</evidence>
<name>A0A7C5V3R1_9FIRM</name>